<evidence type="ECO:0000256" key="1">
    <source>
        <dbReference type="SAM" id="MobiDB-lite"/>
    </source>
</evidence>
<name>A0ABD1VPF7_9LAMI</name>
<dbReference type="EMBL" id="JBFOLJ010000005">
    <property type="protein sequence ID" value="KAL2538658.1"/>
    <property type="molecule type" value="Genomic_DNA"/>
</dbReference>
<feature type="region of interest" description="Disordered" evidence="1">
    <location>
        <begin position="74"/>
        <end position="109"/>
    </location>
</feature>
<evidence type="ECO:0000313" key="3">
    <source>
        <dbReference type="Proteomes" id="UP001604277"/>
    </source>
</evidence>
<evidence type="ECO:0000313" key="2">
    <source>
        <dbReference type="EMBL" id="KAL2538658.1"/>
    </source>
</evidence>
<dbReference type="Proteomes" id="UP001604277">
    <property type="component" value="Unassembled WGS sequence"/>
</dbReference>
<keyword evidence="3" id="KW-1185">Reference proteome</keyword>
<accession>A0ABD1VPF7</accession>
<gene>
    <name evidence="2" type="ORF">Fot_20049</name>
</gene>
<reference evidence="3" key="1">
    <citation type="submission" date="2024-07" db="EMBL/GenBank/DDBJ databases">
        <title>Two chromosome-level genome assemblies of Korean endemic species Abeliophyllum distichum and Forsythia ovata (Oleaceae).</title>
        <authorList>
            <person name="Jang H."/>
        </authorList>
    </citation>
    <scope>NUCLEOTIDE SEQUENCE [LARGE SCALE GENOMIC DNA]</scope>
</reference>
<protein>
    <submittedName>
        <fullName evidence="2">Uncharacterized protein</fullName>
    </submittedName>
</protein>
<feature type="compositionally biased region" description="Polar residues" evidence="1">
    <location>
        <begin position="77"/>
        <end position="91"/>
    </location>
</feature>
<dbReference type="AlphaFoldDB" id="A0ABD1VPF7"/>
<comment type="caution">
    <text evidence="2">The sequence shown here is derived from an EMBL/GenBank/DDBJ whole genome shotgun (WGS) entry which is preliminary data.</text>
</comment>
<proteinExistence type="predicted"/>
<sequence length="109" mass="11286">MARTKTTTYHLEIRCSCRSAATATATVVPPATTPPLALVFSPPSLVAPRLLPPLIPPISGTIPSSSVHQPIVAASEGPSTTAIPTRVTSQGEFDEEDTGLNLAVSPRTV</sequence>
<organism evidence="2 3">
    <name type="scientific">Forsythia ovata</name>
    <dbReference type="NCBI Taxonomy" id="205694"/>
    <lineage>
        <taxon>Eukaryota</taxon>
        <taxon>Viridiplantae</taxon>
        <taxon>Streptophyta</taxon>
        <taxon>Embryophyta</taxon>
        <taxon>Tracheophyta</taxon>
        <taxon>Spermatophyta</taxon>
        <taxon>Magnoliopsida</taxon>
        <taxon>eudicotyledons</taxon>
        <taxon>Gunneridae</taxon>
        <taxon>Pentapetalae</taxon>
        <taxon>asterids</taxon>
        <taxon>lamiids</taxon>
        <taxon>Lamiales</taxon>
        <taxon>Oleaceae</taxon>
        <taxon>Forsythieae</taxon>
        <taxon>Forsythia</taxon>
    </lineage>
</organism>